<gene>
    <name evidence="2" type="ORF">JJB97_13860</name>
</gene>
<organism evidence="2 3">
    <name type="scientific">Tenebrionibacter intestinalis</name>
    <dbReference type="NCBI Taxonomy" id="2799638"/>
    <lineage>
        <taxon>Bacteria</taxon>
        <taxon>Pseudomonadati</taxon>
        <taxon>Pseudomonadota</taxon>
        <taxon>Gammaproteobacteria</taxon>
        <taxon>Enterobacterales</taxon>
        <taxon>Enterobacteriaceae</taxon>
        <taxon>Tenebrionibacter/Tenebrionicola group</taxon>
        <taxon>Tenebrionibacter</taxon>
    </lineage>
</organism>
<dbReference type="Proteomes" id="UP000659047">
    <property type="component" value="Unassembled WGS sequence"/>
</dbReference>
<dbReference type="PANTHER" id="PTHR36180:SF1">
    <property type="entry name" value="ANTA_ANTB ANTIREPRESSOR DOMAIN-CONTAINING PROTEIN"/>
    <property type="match status" value="1"/>
</dbReference>
<evidence type="ECO:0000313" key="2">
    <source>
        <dbReference type="EMBL" id="MBK4716392.1"/>
    </source>
</evidence>
<dbReference type="AlphaFoldDB" id="A0A8K0V3G1"/>
<proteinExistence type="predicted"/>
<name>A0A8K0V3G1_9ENTR</name>
<sequence length="278" mass="31181">MKTSSSPLTGAGRSHAQNSRSLILSGEFADLIPVIPGQIGRHQTSVVSARALHTALDVGRDFTNWIKGRISRYQFTNGDDYCTVENLTSPVLASTKSRQRVAHDYLLTLDTAKEIAMVERNERGRAIRRYFIHCEEELQRLSPQTVRELRHQLKGRVMVASYHKPMCAALALQRATAGKPTHGHHYATEANLIARLVLDGMTASQWATANRLAGDPRDHMSGDQLELMAYLEQSNTTLIDTGMDYHQRKEHLARLVDKWRLRTKGADSASPLPEIHHD</sequence>
<dbReference type="EMBL" id="JAEPBH010000038">
    <property type="protein sequence ID" value="MBK4716392.1"/>
    <property type="molecule type" value="Genomic_DNA"/>
</dbReference>
<dbReference type="RefSeq" id="WP_238714593.1">
    <property type="nucleotide sequence ID" value="NZ_JAEPBH010000038.1"/>
</dbReference>
<reference evidence="2" key="1">
    <citation type="submission" date="2021-01" db="EMBL/GenBank/DDBJ databases">
        <title>Intestinitalea alba gen. nov., sp. nov., a novel genus of the family Enterobacteriaceae, isolated from the gut of the plastic-eating mealworm Tenebrio molitor L.</title>
        <authorList>
            <person name="Yang Y."/>
        </authorList>
    </citation>
    <scope>NUCLEOTIDE SEQUENCE</scope>
    <source>
        <strain evidence="2">BIT-L3</strain>
    </source>
</reference>
<dbReference type="PANTHER" id="PTHR36180">
    <property type="entry name" value="DNA-BINDING PROTEIN-RELATED-RELATED"/>
    <property type="match status" value="1"/>
</dbReference>
<protein>
    <submittedName>
        <fullName evidence="2">AntA/AntB antirepressor family protein</fullName>
    </submittedName>
</protein>
<dbReference type="Pfam" id="PF08346">
    <property type="entry name" value="AntA"/>
    <property type="match status" value="1"/>
</dbReference>
<feature type="domain" description="AntA/AntB antirepressor" evidence="1">
    <location>
        <begin position="47"/>
        <end position="121"/>
    </location>
</feature>
<evidence type="ECO:0000313" key="3">
    <source>
        <dbReference type="Proteomes" id="UP000659047"/>
    </source>
</evidence>
<evidence type="ECO:0000259" key="1">
    <source>
        <dbReference type="Pfam" id="PF08346"/>
    </source>
</evidence>
<accession>A0A8K0V3G1</accession>
<comment type="caution">
    <text evidence="2">The sequence shown here is derived from an EMBL/GenBank/DDBJ whole genome shotgun (WGS) entry which is preliminary data.</text>
</comment>
<dbReference type="InterPro" id="IPR013557">
    <property type="entry name" value="AntA/B_antirep"/>
</dbReference>
<keyword evidence="3" id="KW-1185">Reference proteome</keyword>